<protein>
    <recommendedName>
        <fullName evidence="2">Transaldolase</fullName>
        <ecNumber evidence="2">2.2.1.2</ecNumber>
    </recommendedName>
</protein>
<sequence>MTIQTGLDYIRSRSIVDCDTLDEEVAKSLGPFQDCTSNQAIAYNELIKPQHTELIQASLAQSQSIISDFPGLTVEELAIEIAMLSLSVKIAPHITGYIHLQTNPYYSYSTEKTIHNALRLVKLLTHYITPSDYQSRICIKIPSTWEGLKACEYLEKAGVRTLATILFTIPQAILAAEVGCTYIAPYVNQLKVHFDSDFKDPAPLLPFCATIQEIYTTMDTKTQVLPASLTSTTEIYALAGVHHITIAPKLLEELTKQSFEGGASVPSLLETSKLDTSDKLKKPMSFLNDESGYRLEFTREGKGVSEEKLIQAINIFCDMQDKLVSLFKELGPTLS</sequence>
<dbReference type="SUPFAM" id="SSF51569">
    <property type="entry name" value="Aldolase"/>
    <property type="match status" value="1"/>
</dbReference>
<dbReference type="PROSITE" id="PS00958">
    <property type="entry name" value="TRANSALDOLASE_2"/>
    <property type="match status" value="1"/>
</dbReference>
<dbReference type="UniPathway" id="UPA00115">
    <property type="reaction ID" value="UER00414"/>
</dbReference>
<evidence type="ECO:0000256" key="1">
    <source>
        <dbReference type="ARBA" id="ARBA00023270"/>
    </source>
</evidence>
<dbReference type="Proteomes" id="UP000188318">
    <property type="component" value="Unassembled WGS sequence"/>
</dbReference>
<keyword evidence="2" id="KW-0808">Transferase</keyword>
<dbReference type="GO" id="GO:0004801">
    <property type="term" value="F:transaldolase activity"/>
    <property type="evidence" value="ECO:0007669"/>
    <property type="project" value="UniProtKB-EC"/>
</dbReference>
<accession>A0A1R3R7D2</accession>
<comment type="catalytic activity">
    <reaction evidence="2">
        <text>D-sedoheptulose 7-phosphate + D-glyceraldehyde 3-phosphate = D-erythrose 4-phosphate + beta-D-fructose 6-phosphate</text>
        <dbReference type="Rhea" id="RHEA:17053"/>
        <dbReference type="ChEBI" id="CHEBI:16897"/>
        <dbReference type="ChEBI" id="CHEBI:57483"/>
        <dbReference type="ChEBI" id="CHEBI:57634"/>
        <dbReference type="ChEBI" id="CHEBI:59776"/>
        <dbReference type="EC" id="2.2.1.2"/>
    </reaction>
</comment>
<organism evidence="3 4">
    <name type="scientific">Aspergillus carbonarius (strain ITEM 5010)</name>
    <dbReference type="NCBI Taxonomy" id="602072"/>
    <lineage>
        <taxon>Eukaryota</taxon>
        <taxon>Fungi</taxon>
        <taxon>Dikarya</taxon>
        <taxon>Ascomycota</taxon>
        <taxon>Pezizomycotina</taxon>
        <taxon>Eurotiomycetes</taxon>
        <taxon>Eurotiomycetidae</taxon>
        <taxon>Eurotiales</taxon>
        <taxon>Aspergillaceae</taxon>
        <taxon>Aspergillus</taxon>
        <taxon>Aspergillus subgen. Circumdati</taxon>
    </lineage>
</organism>
<evidence type="ECO:0000313" key="3">
    <source>
        <dbReference type="EMBL" id="OOF90373.1"/>
    </source>
</evidence>
<reference evidence="4" key="1">
    <citation type="journal article" date="2017" name="Genome Biol.">
        <title>Comparative genomics reveals high biological diversity and specific adaptations in the industrially and medically important fungal genus Aspergillus.</title>
        <authorList>
            <person name="de Vries R.P."/>
            <person name="Riley R."/>
            <person name="Wiebenga A."/>
            <person name="Aguilar-Osorio G."/>
            <person name="Amillis S."/>
            <person name="Uchima C.A."/>
            <person name="Anderluh G."/>
            <person name="Asadollahi M."/>
            <person name="Askin M."/>
            <person name="Barry K."/>
            <person name="Battaglia E."/>
            <person name="Bayram O."/>
            <person name="Benocci T."/>
            <person name="Braus-Stromeyer S.A."/>
            <person name="Caldana C."/>
            <person name="Canovas D."/>
            <person name="Cerqueira G.C."/>
            <person name="Chen F."/>
            <person name="Chen W."/>
            <person name="Choi C."/>
            <person name="Clum A."/>
            <person name="Dos Santos R.A."/>
            <person name="Damasio A.R."/>
            <person name="Diallinas G."/>
            <person name="Emri T."/>
            <person name="Fekete E."/>
            <person name="Flipphi M."/>
            <person name="Freyberg S."/>
            <person name="Gallo A."/>
            <person name="Gournas C."/>
            <person name="Habgood R."/>
            <person name="Hainaut M."/>
            <person name="Harispe M.L."/>
            <person name="Henrissat B."/>
            <person name="Hilden K.S."/>
            <person name="Hope R."/>
            <person name="Hossain A."/>
            <person name="Karabika E."/>
            <person name="Karaffa L."/>
            <person name="Karanyi Z."/>
            <person name="Krasevec N."/>
            <person name="Kuo A."/>
            <person name="Kusch H."/>
            <person name="LaButti K."/>
            <person name="Lagendijk E.L."/>
            <person name="Lapidus A."/>
            <person name="Levasseur A."/>
            <person name="Lindquist E."/>
            <person name="Lipzen A."/>
            <person name="Logrieco A.F."/>
            <person name="MacCabe A."/>
            <person name="Maekelae M.R."/>
            <person name="Malavazi I."/>
            <person name="Melin P."/>
            <person name="Meyer V."/>
            <person name="Mielnichuk N."/>
            <person name="Miskei M."/>
            <person name="Molnar A.P."/>
            <person name="Mule G."/>
            <person name="Ngan C.Y."/>
            <person name="Orejas M."/>
            <person name="Orosz E."/>
            <person name="Ouedraogo J.P."/>
            <person name="Overkamp K.M."/>
            <person name="Park H.-S."/>
            <person name="Perrone G."/>
            <person name="Piumi F."/>
            <person name="Punt P.J."/>
            <person name="Ram A.F."/>
            <person name="Ramon A."/>
            <person name="Rauscher S."/>
            <person name="Record E."/>
            <person name="Riano-Pachon D.M."/>
            <person name="Robert V."/>
            <person name="Roehrig J."/>
            <person name="Ruller R."/>
            <person name="Salamov A."/>
            <person name="Salih N.S."/>
            <person name="Samson R.A."/>
            <person name="Sandor E."/>
            <person name="Sanguinetti M."/>
            <person name="Schuetze T."/>
            <person name="Sepcic K."/>
            <person name="Shelest E."/>
            <person name="Sherlock G."/>
            <person name="Sophianopoulou V."/>
            <person name="Squina F.M."/>
            <person name="Sun H."/>
            <person name="Susca A."/>
            <person name="Todd R.B."/>
            <person name="Tsang A."/>
            <person name="Unkles S.E."/>
            <person name="van de Wiele N."/>
            <person name="van Rossen-Uffink D."/>
            <person name="Oliveira J.V."/>
            <person name="Vesth T.C."/>
            <person name="Visser J."/>
            <person name="Yu J.-H."/>
            <person name="Zhou M."/>
            <person name="Andersen M.R."/>
            <person name="Archer D.B."/>
            <person name="Baker S.E."/>
            <person name="Benoit I."/>
            <person name="Brakhage A.A."/>
            <person name="Braus G.H."/>
            <person name="Fischer R."/>
            <person name="Frisvad J.C."/>
            <person name="Goldman G.H."/>
            <person name="Houbraken J."/>
            <person name="Oakley B."/>
            <person name="Pocsi I."/>
            <person name="Scazzocchio C."/>
            <person name="Seiboth B."/>
            <person name="vanKuyk P.A."/>
            <person name="Wortman J."/>
            <person name="Dyer P.S."/>
            <person name="Grigoriev I.V."/>
        </authorList>
    </citation>
    <scope>NUCLEOTIDE SEQUENCE [LARGE SCALE GENOMIC DNA]</scope>
    <source>
        <strain evidence="4">ITEM 5010</strain>
    </source>
</reference>
<keyword evidence="1" id="KW-0704">Schiff base</keyword>
<proteinExistence type="predicted"/>
<dbReference type="GO" id="GO:0005975">
    <property type="term" value="P:carbohydrate metabolic process"/>
    <property type="evidence" value="ECO:0007669"/>
    <property type="project" value="InterPro"/>
</dbReference>
<dbReference type="VEuPathDB" id="FungiDB:ASPCADRAFT_135222"/>
<dbReference type="STRING" id="602072.A0A1R3R7D2"/>
<evidence type="ECO:0000313" key="4">
    <source>
        <dbReference type="Proteomes" id="UP000188318"/>
    </source>
</evidence>
<dbReference type="EMBL" id="KV907533">
    <property type="protein sequence ID" value="OOF90373.1"/>
    <property type="molecule type" value="Genomic_DNA"/>
</dbReference>
<dbReference type="PANTHER" id="PTHR10683:SF34">
    <property type="entry name" value="TRANSALDOLASE"/>
    <property type="match status" value="1"/>
</dbReference>
<dbReference type="GO" id="GO:0009052">
    <property type="term" value="P:pentose-phosphate shunt, non-oxidative branch"/>
    <property type="evidence" value="ECO:0007669"/>
    <property type="project" value="TreeGrafter"/>
</dbReference>
<dbReference type="EC" id="2.2.1.2" evidence="2"/>
<dbReference type="PANTHER" id="PTHR10683">
    <property type="entry name" value="TRANSALDOLASE"/>
    <property type="match status" value="1"/>
</dbReference>
<dbReference type="InterPro" id="IPR013785">
    <property type="entry name" value="Aldolase_TIM"/>
</dbReference>
<keyword evidence="4" id="KW-1185">Reference proteome</keyword>
<dbReference type="InterPro" id="IPR001585">
    <property type="entry name" value="TAL/FSA"/>
</dbReference>
<keyword evidence="2" id="KW-0570">Pentose shunt</keyword>
<comment type="pathway">
    <text evidence="2">Carbohydrate degradation; pentose phosphate pathway; D-glyceraldehyde 3-phosphate and beta-D-fructose 6-phosphate from D-ribose 5-phosphate and D-xylulose 5-phosphate (non-oxidative stage): step 2/3.</text>
</comment>
<evidence type="ECO:0000256" key="2">
    <source>
        <dbReference type="RuleBase" id="RU000501"/>
    </source>
</evidence>
<dbReference type="Pfam" id="PF00923">
    <property type="entry name" value="TAL_FSA"/>
    <property type="match status" value="1"/>
</dbReference>
<dbReference type="InterPro" id="IPR018225">
    <property type="entry name" value="Transaldolase_AS"/>
</dbReference>
<comment type="function">
    <text evidence="2">Catalyzes the rate-limiting step of the non-oxidative phase in the pentose phosphate pathway. Catalyzes the reversible conversion of sedheptulose-7-phosphate and D-glyceraldehyde 3-phosphate into erythrose-4-phosphate and beta-D-fructose 6-phosphate.</text>
</comment>
<dbReference type="AlphaFoldDB" id="A0A1R3R7D2"/>
<name>A0A1R3R7D2_ASPC5</name>
<dbReference type="OrthoDB" id="1711136at2759"/>
<dbReference type="OMA" id="IFCDMQD"/>
<dbReference type="Gene3D" id="3.20.20.70">
    <property type="entry name" value="Aldolase class I"/>
    <property type="match status" value="1"/>
</dbReference>
<gene>
    <name evidence="3" type="ORF">ASPCADRAFT_135222</name>
</gene>